<dbReference type="Pfam" id="PF09084">
    <property type="entry name" value="NMT1"/>
    <property type="match status" value="1"/>
</dbReference>
<dbReference type="EMBL" id="FMZX01000003">
    <property type="protein sequence ID" value="SDC99545.1"/>
    <property type="molecule type" value="Genomic_DNA"/>
</dbReference>
<dbReference type="AlphaFoldDB" id="A0A1G6R643"/>
<dbReference type="PANTHER" id="PTHR31528:SF3">
    <property type="entry name" value="THIAMINE BIOSYNTHESIS PROTEIN HI_0357-RELATED"/>
    <property type="match status" value="1"/>
</dbReference>
<protein>
    <submittedName>
        <fullName evidence="2">NitT/TauT family transport system substrate-binding protein</fullName>
    </submittedName>
</protein>
<feature type="domain" description="SsuA/THI5-like" evidence="1">
    <location>
        <begin position="44"/>
        <end position="252"/>
    </location>
</feature>
<dbReference type="InterPro" id="IPR027939">
    <property type="entry name" value="NMT1/THI5"/>
</dbReference>
<keyword evidence="3" id="KW-1185">Reference proteome</keyword>
<evidence type="ECO:0000259" key="1">
    <source>
        <dbReference type="Pfam" id="PF09084"/>
    </source>
</evidence>
<dbReference type="PANTHER" id="PTHR31528">
    <property type="entry name" value="4-AMINO-5-HYDROXYMETHYL-2-METHYLPYRIMIDINE PHOSPHATE SYNTHASE THI11-RELATED"/>
    <property type="match status" value="1"/>
</dbReference>
<sequence length="338" mass="36158">MAKAEAAAGRRTVLGGLAAAAILGPGRARAGEPLNLVLNWTPTADHAPYYHAKAQGWYEQAGIDLTIETGRGSGTAAQRVAAGGAQLGIADMATAMLARSRGSKLVAVMVVYANSPQGFYWLKSNGIAGPKDFSGRSIGNPPGDASRVMWPAFARKVGIDPASVRFVNVSPQAKLQALRGRTIDITSDFYNEHDLKLRQFGDDLGFLAWREIGLNPYGNSIIANEDVLAAKPKLVADFVRVSQRAFAAAVQDVGPALKALLASVSGLEEANQRDQWRRILELMRDPTTEGVALGAFDAGRVAADYDLLRTYFENVPVMQPDSAFTNRFLDTGLRMPAG</sequence>
<evidence type="ECO:0000313" key="2">
    <source>
        <dbReference type="EMBL" id="SDC99545.1"/>
    </source>
</evidence>
<dbReference type="RefSeq" id="WP_090662842.1">
    <property type="nucleotide sequence ID" value="NZ_FMZX01000003.1"/>
</dbReference>
<dbReference type="GO" id="GO:0009228">
    <property type="term" value="P:thiamine biosynthetic process"/>
    <property type="evidence" value="ECO:0007669"/>
    <property type="project" value="InterPro"/>
</dbReference>
<dbReference type="InterPro" id="IPR015168">
    <property type="entry name" value="SsuA/THI5"/>
</dbReference>
<accession>A0A1G6R643</accession>
<dbReference type="SUPFAM" id="SSF53850">
    <property type="entry name" value="Periplasmic binding protein-like II"/>
    <property type="match status" value="1"/>
</dbReference>
<reference evidence="2 3" key="1">
    <citation type="submission" date="2016-10" db="EMBL/GenBank/DDBJ databases">
        <authorList>
            <person name="de Groot N.N."/>
        </authorList>
    </citation>
    <scope>NUCLEOTIDE SEQUENCE [LARGE SCALE GENOMIC DNA]</scope>
    <source>
        <strain evidence="2 3">CPCC 100156</strain>
    </source>
</reference>
<name>A0A1G6R643_9PROT</name>
<evidence type="ECO:0000313" key="3">
    <source>
        <dbReference type="Proteomes" id="UP000198925"/>
    </source>
</evidence>
<organism evidence="2 3">
    <name type="scientific">Belnapia rosea</name>
    <dbReference type="NCBI Taxonomy" id="938405"/>
    <lineage>
        <taxon>Bacteria</taxon>
        <taxon>Pseudomonadati</taxon>
        <taxon>Pseudomonadota</taxon>
        <taxon>Alphaproteobacteria</taxon>
        <taxon>Acetobacterales</taxon>
        <taxon>Roseomonadaceae</taxon>
        <taxon>Belnapia</taxon>
    </lineage>
</organism>
<dbReference type="Proteomes" id="UP000198925">
    <property type="component" value="Unassembled WGS sequence"/>
</dbReference>
<proteinExistence type="predicted"/>
<dbReference type="Gene3D" id="3.40.190.10">
    <property type="entry name" value="Periplasmic binding protein-like II"/>
    <property type="match status" value="2"/>
</dbReference>
<dbReference type="STRING" id="938405.SAMN02927895_04737"/>
<gene>
    <name evidence="2" type="ORF">SAMN04487779_1003308</name>
</gene>